<dbReference type="SUPFAM" id="SSF53474">
    <property type="entry name" value="alpha/beta-Hydrolases"/>
    <property type="match status" value="1"/>
</dbReference>
<dbReference type="InterPro" id="IPR044294">
    <property type="entry name" value="Lipase-like"/>
</dbReference>
<name>A0A9P6FLN2_9FUNG</name>
<feature type="region of interest" description="Disordered" evidence="2">
    <location>
        <begin position="304"/>
        <end position="355"/>
    </location>
</feature>
<dbReference type="OrthoDB" id="273452at2759"/>
<accession>A0A9P6FLN2</accession>
<gene>
    <name evidence="5" type="ORF">BGW38_006933</name>
</gene>
<feature type="compositionally biased region" description="Basic and acidic residues" evidence="2">
    <location>
        <begin position="327"/>
        <end position="343"/>
    </location>
</feature>
<dbReference type="InterPro" id="IPR029058">
    <property type="entry name" value="AB_hydrolase_fold"/>
</dbReference>
<evidence type="ECO:0000313" key="5">
    <source>
        <dbReference type="EMBL" id="KAF9577693.1"/>
    </source>
</evidence>
<protein>
    <recommendedName>
        <fullName evidence="4">DUF676 domain-containing protein</fullName>
    </recommendedName>
</protein>
<feature type="compositionally biased region" description="Acidic residues" evidence="2">
    <location>
        <begin position="344"/>
        <end position="354"/>
    </location>
</feature>
<reference evidence="5" key="1">
    <citation type="journal article" date="2020" name="Fungal Divers.">
        <title>Resolving the Mortierellaceae phylogeny through synthesis of multi-gene phylogenetics and phylogenomics.</title>
        <authorList>
            <person name="Vandepol N."/>
            <person name="Liber J."/>
            <person name="Desiro A."/>
            <person name="Na H."/>
            <person name="Kennedy M."/>
            <person name="Barry K."/>
            <person name="Grigoriev I.V."/>
            <person name="Miller A.N."/>
            <person name="O'Donnell K."/>
            <person name="Stajich J.E."/>
            <person name="Bonito G."/>
        </authorList>
    </citation>
    <scope>NUCLEOTIDE SEQUENCE</scope>
    <source>
        <strain evidence="5">KOD1015</strain>
    </source>
</reference>
<keyword evidence="6" id="KW-1185">Reference proteome</keyword>
<comment type="caution">
    <text evidence="5">The sequence shown here is derived from an EMBL/GenBank/DDBJ whole genome shotgun (WGS) entry which is preliminary data.</text>
</comment>
<keyword evidence="3" id="KW-0812">Transmembrane</keyword>
<feature type="transmembrane region" description="Helical" evidence="3">
    <location>
        <begin position="246"/>
        <end position="270"/>
    </location>
</feature>
<sequence>YQAKSNESKFTYDGIDICAHRLVKEVHEVVKVIEDGGDIHDLKGHKHKAQVKKVTQFSYLGYSLGGLIGRFAMGLLDMEGFFDRIEPMYFVTMATPHLGIRQPPKSRLSRVFNYLSSRMLSRTGEQLQFVDDYIQGKPLMLVMSEPESIFVKALGRFKRRAAYCNIRNDRSVPFWTASFSDADPFSEFESMDVQYNEVYSSIIESFGPQDLDKLAQREREQEESLKATTFTERASHRLQSVPWRRYAIMGVLVPVLLPFWIVFAATTISYQGVDSRMRTKGVAETEEDLKRIREKVSTVNLASYNDEDEGNDSDTEVRPRVLTSEITEDRSTPSRASSDHTTIEVEESREEGEEATVSYSYPHLKKVRQLPLLPVQIEVSRNLNRLEWSKHIIHIDSMNAHASIVVRAKRFAHDGGVATVQHAVDMFKDDGEDE</sequence>
<evidence type="ECO:0000256" key="2">
    <source>
        <dbReference type="SAM" id="MobiDB-lite"/>
    </source>
</evidence>
<evidence type="ECO:0000256" key="1">
    <source>
        <dbReference type="ARBA" id="ARBA00007920"/>
    </source>
</evidence>
<evidence type="ECO:0000256" key="3">
    <source>
        <dbReference type="SAM" id="Phobius"/>
    </source>
</evidence>
<organism evidence="5 6">
    <name type="scientific">Lunasporangiospora selenospora</name>
    <dbReference type="NCBI Taxonomy" id="979761"/>
    <lineage>
        <taxon>Eukaryota</taxon>
        <taxon>Fungi</taxon>
        <taxon>Fungi incertae sedis</taxon>
        <taxon>Mucoromycota</taxon>
        <taxon>Mortierellomycotina</taxon>
        <taxon>Mortierellomycetes</taxon>
        <taxon>Mortierellales</taxon>
        <taxon>Mortierellaceae</taxon>
        <taxon>Lunasporangiospora</taxon>
    </lineage>
</organism>
<dbReference type="InterPro" id="IPR007751">
    <property type="entry name" value="DUF676_lipase-like"/>
</dbReference>
<feature type="non-terminal residue" evidence="5">
    <location>
        <position position="434"/>
    </location>
</feature>
<proteinExistence type="inferred from homology"/>
<feature type="compositionally biased region" description="Acidic residues" evidence="2">
    <location>
        <begin position="305"/>
        <end position="314"/>
    </location>
</feature>
<comment type="similarity">
    <text evidence="1">Belongs to the putative lipase ROG1 family.</text>
</comment>
<keyword evidence="3" id="KW-1133">Transmembrane helix</keyword>
<feature type="domain" description="DUF676" evidence="4">
    <location>
        <begin position="2"/>
        <end position="176"/>
    </location>
</feature>
<evidence type="ECO:0000313" key="6">
    <source>
        <dbReference type="Proteomes" id="UP000780801"/>
    </source>
</evidence>
<dbReference type="PANTHER" id="PTHR12482">
    <property type="entry name" value="LIPASE ROG1-RELATED-RELATED"/>
    <property type="match status" value="1"/>
</dbReference>
<dbReference type="Pfam" id="PF05057">
    <property type="entry name" value="DUF676"/>
    <property type="match status" value="1"/>
</dbReference>
<keyword evidence="3" id="KW-0472">Membrane</keyword>
<dbReference type="Proteomes" id="UP000780801">
    <property type="component" value="Unassembled WGS sequence"/>
</dbReference>
<dbReference type="PANTHER" id="PTHR12482:SF62">
    <property type="entry name" value="LIPASE ROG1-RELATED"/>
    <property type="match status" value="1"/>
</dbReference>
<dbReference type="AlphaFoldDB" id="A0A9P6FLN2"/>
<dbReference type="EMBL" id="JAABOA010004490">
    <property type="protein sequence ID" value="KAF9577693.1"/>
    <property type="molecule type" value="Genomic_DNA"/>
</dbReference>
<evidence type="ECO:0000259" key="4">
    <source>
        <dbReference type="Pfam" id="PF05057"/>
    </source>
</evidence>